<dbReference type="InterPro" id="IPR003877">
    <property type="entry name" value="SPRY_dom"/>
</dbReference>
<dbReference type="Proteomes" id="UP000198323">
    <property type="component" value="Unassembled WGS sequence"/>
</dbReference>
<dbReference type="InterPro" id="IPR050143">
    <property type="entry name" value="TRIM/RBCC"/>
</dbReference>
<dbReference type="InterPro" id="IPR013320">
    <property type="entry name" value="ConA-like_dom_sf"/>
</dbReference>
<protein>
    <recommendedName>
        <fullName evidence="12">RING-type E3 ubiquitin transferase</fullName>
    </recommendedName>
</protein>
<feature type="compositionally biased region" description="Basic and acidic residues" evidence="5">
    <location>
        <begin position="256"/>
        <end position="269"/>
    </location>
</feature>
<name>A0A226ME24_CALSU</name>
<keyword evidence="6" id="KW-0472">Membrane</keyword>
<feature type="domain" description="RING-type" evidence="7">
    <location>
        <begin position="16"/>
        <end position="57"/>
    </location>
</feature>
<dbReference type="InterPro" id="IPR043136">
    <property type="entry name" value="B30.2/SPRY_sf"/>
</dbReference>
<dbReference type="CDD" id="cd00117">
    <property type="entry name" value="TFP"/>
    <property type="match status" value="1"/>
</dbReference>
<dbReference type="InterPro" id="IPR006574">
    <property type="entry name" value="PRY"/>
</dbReference>
<dbReference type="Gene3D" id="2.60.120.920">
    <property type="match status" value="1"/>
</dbReference>
<dbReference type="OrthoDB" id="6270329at2759"/>
<dbReference type="SUPFAM" id="SSF57845">
    <property type="entry name" value="B-box zinc-binding domain"/>
    <property type="match status" value="1"/>
</dbReference>
<dbReference type="AlphaFoldDB" id="A0A226ME24"/>
<dbReference type="PROSITE" id="PS50089">
    <property type="entry name" value="ZF_RING_2"/>
    <property type="match status" value="1"/>
</dbReference>
<feature type="domain" description="B box-type" evidence="8">
    <location>
        <begin position="88"/>
        <end position="129"/>
    </location>
</feature>
<organism evidence="10 11">
    <name type="scientific">Callipepla squamata</name>
    <name type="common">Scaled quail</name>
    <dbReference type="NCBI Taxonomy" id="9009"/>
    <lineage>
        <taxon>Eukaryota</taxon>
        <taxon>Metazoa</taxon>
        <taxon>Chordata</taxon>
        <taxon>Craniata</taxon>
        <taxon>Vertebrata</taxon>
        <taxon>Euteleostomi</taxon>
        <taxon>Archelosauria</taxon>
        <taxon>Archosauria</taxon>
        <taxon>Dinosauria</taxon>
        <taxon>Saurischia</taxon>
        <taxon>Theropoda</taxon>
        <taxon>Coelurosauria</taxon>
        <taxon>Aves</taxon>
        <taxon>Neognathae</taxon>
        <taxon>Galloanserae</taxon>
        <taxon>Galliformes</taxon>
        <taxon>Odontophoridae</taxon>
        <taxon>Callipepla</taxon>
    </lineage>
</organism>
<dbReference type="Gene3D" id="3.30.40.10">
    <property type="entry name" value="Zinc/RING finger domain, C3HC4 (zinc finger)"/>
    <property type="match status" value="1"/>
</dbReference>
<evidence type="ECO:0000256" key="5">
    <source>
        <dbReference type="SAM" id="MobiDB-lite"/>
    </source>
</evidence>
<sequence length="555" mass="62812">MDEDNPAESFQDEASCSLCLGFFQDPVSIHCGHNFCRACITRCWEEEEETFPCPRCKATATQRNLRPNRELAKIIEIAKRLSLRVPSAGERLCERHREVLKLFCEEEQEPICLVCRESHAHRLHAAVPIEEAAEEHKEKIQAHVQILKEKKEKLQGLKAAEEGRSLEFLEKVEQERQKVVSGIRELQQLVEQQERLLLGRLEKLDQEIVRRKEESVAKLLEEISTVSEQIQELEEKCQQPPCEFLQDSRNILSRLESEKSQEETERLPGEEGNPTTPPQKNTVLKETLMQFRESLTLDPDTAHPRLVLSEDLRCVRWEESRHPVPENPKRFDSSRCVLGCEGFSAGRHYWEVEVGDGGAWAVGVAKESVERKGRISVKPDAGIWAVGQCGAQYQALTSPASPIELLAAPKVVGIYLDYEAGRVAFFDADNEVPIFAADPQRNSIPYPRMKLLFVGLALVLCVGVVEALRCKVCKYKLPYAGCFSGANKTTCERKEKCAIIKTSLGKLTLYYQQGCTSALNCGRERASDAESRLTSRYSCCETDLCNDKWDEDPTD</sequence>
<dbReference type="PROSITE" id="PS50119">
    <property type="entry name" value="ZF_BBOX"/>
    <property type="match status" value="1"/>
</dbReference>
<comment type="caution">
    <text evidence="10">The sequence shown here is derived from an EMBL/GenBank/DDBJ whole genome shotgun (WGS) entry which is preliminary data.</text>
</comment>
<evidence type="ECO:0000313" key="11">
    <source>
        <dbReference type="Proteomes" id="UP000198323"/>
    </source>
</evidence>
<dbReference type="Pfam" id="PF15227">
    <property type="entry name" value="zf-C3HC4_4"/>
    <property type="match status" value="1"/>
</dbReference>
<keyword evidence="11" id="KW-1185">Reference proteome</keyword>
<evidence type="ECO:0000259" key="9">
    <source>
        <dbReference type="PROSITE" id="PS50188"/>
    </source>
</evidence>
<evidence type="ECO:0008006" key="12">
    <source>
        <dbReference type="Google" id="ProtNLM"/>
    </source>
</evidence>
<dbReference type="Gene3D" id="2.10.60.10">
    <property type="entry name" value="CD59"/>
    <property type="match status" value="1"/>
</dbReference>
<dbReference type="GO" id="GO:0030154">
    <property type="term" value="P:cell differentiation"/>
    <property type="evidence" value="ECO:0007669"/>
    <property type="project" value="UniProtKB-ARBA"/>
</dbReference>
<dbReference type="SUPFAM" id="SSF57850">
    <property type="entry name" value="RING/U-box"/>
    <property type="match status" value="1"/>
</dbReference>
<evidence type="ECO:0000256" key="2">
    <source>
        <dbReference type="ARBA" id="ARBA00022771"/>
    </source>
</evidence>
<evidence type="ECO:0000259" key="8">
    <source>
        <dbReference type="PROSITE" id="PS50119"/>
    </source>
</evidence>
<evidence type="ECO:0000313" key="10">
    <source>
        <dbReference type="EMBL" id="OXB53501.1"/>
    </source>
</evidence>
<keyword evidence="3" id="KW-0862">Zinc</keyword>
<dbReference type="CDD" id="cd16594">
    <property type="entry name" value="RING-HC_TRIM7-like_C-IV"/>
    <property type="match status" value="1"/>
</dbReference>
<dbReference type="InterPro" id="IPR017907">
    <property type="entry name" value="Znf_RING_CS"/>
</dbReference>
<reference evidence="10 11" key="1">
    <citation type="submission" date="2016-07" db="EMBL/GenBank/DDBJ databases">
        <title>Disparate Historic Effective Population Sizes Predicted by Modern Levels of Genome Diversity for the Scaled Quail (Callipepla squamata) and the Northern Bobwhite (Colinus virginianus): Inferences from First and Second Generation Draft Genome Assemblies for Sympatric New World Quail.</title>
        <authorList>
            <person name="Oldeschulte D.L."/>
            <person name="Halley Y.A."/>
            <person name="Bhattarai E.K."/>
            <person name="Brashear W.A."/>
            <person name="Hill J."/>
            <person name="Metz R.P."/>
            <person name="Johnson C.D."/>
            <person name="Rollins D."/>
            <person name="Peterson M.J."/>
            <person name="Bickhart D.M."/>
            <person name="Decker J.E."/>
            <person name="Seabury C.M."/>
        </authorList>
    </citation>
    <scope>NUCLEOTIDE SEQUENCE [LARGE SCALE GENOMIC DNA]</scope>
    <source>
        <strain evidence="10 11">Texas</strain>
        <tissue evidence="10">Leg muscle</tissue>
    </source>
</reference>
<dbReference type="SMART" id="SM00589">
    <property type="entry name" value="PRY"/>
    <property type="match status" value="1"/>
</dbReference>
<accession>A0A226ME24</accession>
<dbReference type="EMBL" id="MCFN01001178">
    <property type="protein sequence ID" value="OXB53501.1"/>
    <property type="molecule type" value="Genomic_DNA"/>
</dbReference>
<dbReference type="SMART" id="SM00449">
    <property type="entry name" value="SPRY"/>
    <property type="match status" value="1"/>
</dbReference>
<feature type="domain" description="B30.2/SPRY" evidence="9">
    <location>
        <begin position="275"/>
        <end position="467"/>
    </location>
</feature>
<gene>
    <name evidence="10" type="ORF">ASZ78_003400</name>
</gene>
<dbReference type="SMART" id="SM00184">
    <property type="entry name" value="RING"/>
    <property type="match status" value="1"/>
</dbReference>
<dbReference type="Pfam" id="PF13765">
    <property type="entry name" value="PRY"/>
    <property type="match status" value="1"/>
</dbReference>
<dbReference type="PROSITE" id="PS50188">
    <property type="entry name" value="B302_SPRY"/>
    <property type="match status" value="1"/>
</dbReference>
<dbReference type="GO" id="GO:0008270">
    <property type="term" value="F:zinc ion binding"/>
    <property type="evidence" value="ECO:0007669"/>
    <property type="project" value="UniProtKB-KW"/>
</dbReference>
<dbReference type="Pfam" id="PF00643">
    <property type="entry name" value="zf-B_box"/>
    <property type="match status" value="1"/>
</dbReference>
<keyword evidence="1" id="KW-0479">Metal-binding</keyword>
<feature type="region of interest" description="Disordered" evidence="5">
    <location>
        <begin position="256"/>
        <end position="280"/>
    </location>
</feature>
<proteinExistence type="predicted"/>
<dbReference type="STRING" id="9009.A0A226ME24"/>
<keyword evidence="2 4" id="KW-0863">Zinc-finger</keyword>
<dbReference type="InterPro" id="IPR001841">
    <property type="entry name" value="Znf_RING"/>
</dbReference>
<dbReference type="CDD" id="cd12888">
    <property type="entry name" value="SPRY_PRY_TRIM7_like"/>
    <property type="match status" value="1"/>
</dbReference>
<dbReference type="Gene3D" id="3.30.160.60">
    <property type="entry name" value="Classic Zinc Finger"/>
    <property type="match status" value="1"/>
</dbReference>
<dbReference type="SUPFAM" id="SSF49899">
    <property type="entry name" value="Concanavalin A-like lectins/glucanases"/>
    <property type="match status" value="1"/>
</dbReference>
<evidence type="ECO:0000256" key="6">
    <source>
        <dbReference type="SAM" id="Phobius"/>
    </source>
</evidence>
<evidence type="ECO:0000259" key="7">
    <source>
        <dbReference type="PROSITE" id="PS50089"/>
    </source>
</evidence>
<dbReference type="CDD" id="cd19760">
    <property type="entry name" value="Bbox2_TRIM4-like"/>
    <property type="match status" value="1"/>
</dbReference>
<evidence type="ECO:0000256" key="1">
    <source>
        <dbReference type="ARBA" id="ARBA00022723"/>
    </source>
</evidence>
<keyword evidence="6" id="KW-0812">Transmembrane</keyword>
<dbReference type="FunFam" id="2.60.120.920:FF:000004">
    <property type="entry name" value="Butyrophilin subfamily 1 member A1"/>
    <property type="match status" value="1"/>
</dbReference>
<dbReference type="InterPro" id="IPR001870">
    <property type="entry name" value="B30.2/SPRY"/>
</dbReference>
<feature type="transmembrane region" description="Helical" evidence="6">
    <location>
        <begin position="451"/>
        <end position="468"/>
    </location>
</feature>
<dbReference type="InterPro" id="IPR013083">
    <property type="entry name" value="Znf_RING/FYVE/PHD"/>
</dbReference>
<evidence type="ECO:0000256" key="3">
    <source>
        <dbReference type="ARBA" id="ARBA00022833"/>
    </source>
</evidence>
<dbReference type="PROSITE" id="PS00518">
    <property type="entry name" value="ZF_RING_1"/>
    <property type="match status" value="1"/>
</dbReference>
<dbReference type="SUPFAM" id="SSF57302">
    <property type="entry name" value="Snake toxin-like"/>
    <property type="match status" value="1"/>
</dbReference>
<dbReference type="Pfam" id="PF00622">
    <property type="entry name" value="SPRY"/>
    <property type="match status" value="1"/>
</dbReference>
<dbReference type="SMART" id="SM00336">
    <property type="entry name" value="BBOX"/>
    <property type="match status" value="1"/>
</dbReference>
<dbReference type="InterPro" id="IPR045860">
    <property type="entry name" value="Snake_toxin-like_sf"/>
</dbReference>
<evidence type="ECO:0000256" key="4">
    <source>
        <dbReference type="PROSITE-ProRule" id="PRU00024"/>
    </source>
</evidence>
<dbReference type="PANTHER" id="PTHR24103">
    <property type="entry name" value="E3 UBIQUITIN-PROTEIN LIGASE TRIM"/>
    <property type="match status" value="1"/>
</dbReference>
<dbReference type="PRINTS" id="PR01407">
    <property type="entry name" value="BUTYPHLNCDUF"/>
</dbReference>
<keyword evidence="6" id="KW-1133">Transmembrane helix</keyword>
<dbReference type="InterPro" id="IPR003879">
    <property type="entry name" value="Butyrophylin_SPRY"/>
</dbReference>
<dbReference type="InterPro" id="IPR000315">
    <property type="entry name" value="Znf_B-box"/>
</dbReference>